<keyword evidence="3" id="KW-0833">Ubl conjugation pathway</keyword>
<dbReference type="PROSITE" id="PS50896">
    <property type="entry name" value="LISH"/>
    <property type="match status" value="1"/>
</dbReference>
<dbReference type="EMBL" id="JARKHS020015498">
    <property type="protein sequence ID" value="KAK8774355.1"/>
    <property type="molecule type" value="Genomic_DNA"/>
</dbReference>
<organism evidence="5 6">
    <name type="scientific">Amblyomma americanum</name>
    <name type="common">Lone star tick</name>
    <dbReference type="NCBI Taxonomy" id="6943"/>
    <lineage>
        <taxon>Eukaryota</taxon>
        <taxon>Metazoa</taxon>
        <taxon>Ecdysozoa</taxon>
        <taxon>Arthropoda</taxon>
        <taxon>Chelicerata</taxon>
        <taxon>Arachnida</taxon>
        <taxon>Acari</taxon>
        <taxon>Parasitiformes</taxon>
        <taxon>Ixodida</taxon>
        <taxon>Ixodoidea</taxon>
        <taxon>Ixodidae</taxon>
        <taxon>Amblyomminae</taxon>
        <taxon>Amblyomma</taxon>
    </lineage>
</organism>
<evidence type="ECO:0000256" key="4">
    <source>
        <dbReference type="ARBA" id="ARBA00023242"/>
    </source>
</evidence>
<dbReference type="GO" id="GO:0005634">
    <property type="term" value="C:nucleus"/>
    <property type="evidence" value="ECO:0007669"/>
    <property type="project" value="UniProtKB-SubCell"/>
</dbReference>
<comment type="pathway">
    <text evidence="2">Protein modification; protein ubiquitination.</text>
</comment>
<evidence type="ECO:0000256" key="1">
    <source>
        <dbReference type="ARBA" id="ARBA00004123"/>
    </source>
</evidence>
<evidence type="ECO:0008006" key="7">
    <source>
        <dbReference type="Google" id="ProtNLM"/>
    </source>
</evidence>
<proteinExistence type="predicted"/>
<reference evidence="5 6" key="1">
    <citation type="journal article" date="2023" name="Arcadia Sci">
        <title>De novo assembly of a long-read Amblyomma americanum tick genome.</title>
        <authorList>
            <person name="Chou S."/>
            <person name="Poskanzer K.E."/>
            <person name="Rollins M."/>
            <person name="Thuy-Boun P.S."/>
        </authorList>
    </citation>
    <scope>NUCLEOTIDE SEQUENCE [LARGE SCALE GENOMIC DNA]</scope>
    <source>
        <strain evidence="5">F_SG_1</strain>
        <tissue evidence="5">Salivary glands</tissue>
    </source>
</reference>
<evidence type="ECO:0000256" key="2">
    <source>
        <dbReference type="ARBA" id="ARBA00004906"/>
    </source>
</evidence>
<comment type="caution">
    <text evidence="5">The sequence shown here is derived from an EMBL/GenBank/DDBJ whole genome shotgun (WGS) entry which is preliminary data.</text>
</comment>
<keyword evidence="4" id="KW-0539">Nucleus</keyword>
<evidence type="ECO:0000313" key="6">
    <source>
        <dbReference type="Proteomes" id="UP001321473"/>
    </source>
</evidence>
<dbReference type="SMART" id="SM00667">
    <property type="entry name" value="LisH"/>
    <property type="match status" value="1"/>
</dbReference>
<accession>A0AAQ4EHS9</accession>
<dbReference type="GO" id="GO:0016567">
    <property type="term" value="P:protein ubiquitination"/>
    <property type="evidence" value="ECO:0007669"/>
    <property type="project" value="InterPro"/>
</dbReference>
<dbReference type="InterPro" id="IPR033270">
    <property type="entry name" value="VPRBP/DCAF1"/>
</dbReference>
<gene>
    <name evidence="5" type="ORF">V5799_011114</name>
</gene>
<dbReference type="PANTHER" id="PTHR13129">
    <property type="entry name" value="VPRBP PROTEIN-RELATED"/>
    <property type="match status" value="1"/>
</dbReference>
<evidence type="ECO:0000256" key="3">
    <source>
        <dbReference type="ARBA" id="ARBA00022786"/>
    </source>
</evidence>
<name>A0AAQ4EHS9_AMBAM</name>
<dbReference type="Proteomes" id="UP001321473">
    <property type="component" value="Unassembled WGS sequence"/>
</dbReference>
<sequence length="306" mass="33404">MIGSNQVFPLTVEMQQRLILQYLTPLGEYQELLGAVLEAKTLHLLLHYSNLRENRDVRLAFEALKYLASLLCHKKFALEFIAVGGLQRLLEVHRPSVAATGVSICLYYLAYSEDAMERSEVVAQTKISYREKDLLQLIYQHLLAKGLTDTATLLQKEAGLPSRPTCGSSAQPQWSANAICTPRTPSRPFLSACPQNGAVTPMRGGDAGIGPRQLLVNHSATTTTTTTAVASANASPSMPTLQKRGGTYQASPVLKRLSYTSTGSAMPASHPPHSLSLDTIVKEYLRNQHALCKNPVVACPPFELFV</sequence>
<keyword evidence="6" id="KW-1185">Reference proteome</keyword>
<dbReference type="PANTHER" id="PTHR13129:SF4">
    <property type="entry name" value="DDB1- AND CUL4-ASSOCIATED FACTOR 1"/>
    <property type="match status" value="1"/>
</dbReference>
<evidence type="ECO:0000313" key="5">
    <source>
        <dbReference type="EMBL" id="KAK8774355.1"/>
    </source>
</evidence>
<dbReference type="InterPro" id="IPR006594">
    <property type="entry name" value="LisH"/>
</dbReference>
<protein>
    <recommendedName>
        <fullName evidence="7">LisH domain-containing protein</fullName>
    </recommendedName>
</protein>
<dbReference type="GO" id="GO:0080008">
    <property type="term" value="C:Cul4-RING E3 ubiquitin ligase complex"/>
    <property type="evidence" value="ECO:0007669"/>
    <property type="project" value="TreeGrafter"/>
</dbReference>
<comment type="subcellular location">
    <subcellularLocation>
        <location evidence="1">Nucleus</location>
    </subcellularLocation>
</comment>
<dbReference type="AlphaFoldDB" id="A0AAQ4EHS9"/>